<protein>
    <submittedName>
        <fullName evidence="1">Uncharacterized protein</fullName>
    </submittedName>
</protein>
<comment type="caution">
    <text evidence="1">The sequence shown here is derived from an EMBL/GenBank/DDBJ whole genome shotgun (WGS) entry which is preliminary data.</text>
</comment>
<sequence>MRRDSHANLVGGSREKYSSLVFRGKRQISCFYAEGSSTHSKIFIKVSPNFLHLYQDIQDNPHKPKRQVAADNYVKYKLVVLIECLPKWEHSEEVASFKKVQLPQNILMHSRASSLWKNTL</sequence>
<evidence type="ECO:0000313" key="2">
    <source>
        <dbReference type="Proteomes" id="UP001162162"/>
    </source>
</evidence>
<dbReference type="AlphaFoldDB" id="A0AAV8XCG8"/>
<dbReference type="EMBL" id="JAPWTK010000759">
    <property type="protein sequence ID" value="KAJ8936309.1"/>
    <property type="molecule type" value="Genomic_DNA"/>
</dbReference>
<evidence type="ECO:0000313" key="1">
    <source>
        <dbReference type="EMBL" id="KAJ8936309.1"/>
    </source>
</evidence>
<proteinExistence type="predicted"/>
<accession>A0AAV8XCG8</accession>
<name>A0AAV8XCG8_9CUCU</name>
<reference evidence="1" key="1">
    <citation type="journal article" date="2023" name="Insect Mol. Biol.">
        <title>Genome sequencing provides insights into the evolution of gene families encoding plant cell wall-degrading enzymes in longhorned beetles.</title>
        <authorList>
            <person name="Shin N.R."/>
            <person name="Okamura Y."/>
            <person name="Kirsch R."/>
            <person name="Pauchet Y."/>
        </authorList>
    </citation>
    <scope>NUCLEOTIDE SEQUENCE</scope>
    <source>
        <strain evidence="1">AMC_N1</strain>
    </source>
</reference>
<dbReference type="Proteomes" id="UP001162162">
    <property type="component" value="Unassembled WGS sequence"/>
</dbReference>
<keyword evidence="2" id="KW-1185">Reference proteome</keyword>
<gene>
    <name evidence="1" type="ORF">NQ318_004715</name>
</gene>
<organism evidence="1 2">
    <name type="scientific">Aromia moschata</name>
    <dbReference type="NCBI Taxonomy" id="1265417"/>
    <lineage>
        <taxon>Eukaryota</taxon>
        <taxon>Metazoa</taxon>
        <taxon>Ecdysozoa</taxon>
        <taxon>Arthropoda</taxon>
        <taxon>Hexapoda</taxon>
        <taxon>Insecta</taxon>
        <taxon>Pterygota</taxon>
        <taxon>Neoptera</taxon>
        <taxon>Endopterygota</taxon>
        <taxon>Coleoptera</taxon>
        <taxon>Polyphaga</taxon>
        <taxon>Cucujiformia</taxon>
        <taxon>Chrysomeloidea</taxon>
        <taxon>Cerambycidae</taxon>
        <taxon>Cerambycinae</taxon>
        <taxon>Callichromatini</taxon>
        <taxon>Aromia</taxon>
    </lineage>
</organism>